<proteinExistence type="predicted"/>
<dbReference type="EMBL" id="WVIE01000003">
    <property type="protein sequence ID" value="NDJ16248.1"/>
    <property type="molecule type" value="Genomic_DNA"/>
</dbReference>
<accession>A0A8J8CH00</accession>
<organism evidence="4 5">
    <name type="scientific">Myxacorys almedinensis A</name>
    <dbReference type="NCBI Taxonomy" id="2690445"/>
    <lineage>
        <taxon>Bacteria</taxon>
        <taxon>Bacillati</taxon>
        <taxon>Cyanobacteriota</taxon>
        <taxon>Cyanophyceae</taxon>
        <taxon>Leptolyngbyales</taxon>
        <taxon>Leptolyngbyaceae</taxon>
        <taxon>Myxacorys</taxon>
        <taxon>Myxacorys almedinensis</taxon>
    </lineage>
</organism>
<comment type="caution">
    <text evidence="4">The sequence shown here is derived from an EMBL/GenBank/DDBJ whole genome shotgun (WGS) entry which is preliminary data.</text>
</comment>
<feature type="transmembrane region" description="Helical" evidence="3">
    <location>
        <begin position="12"/>
        <end position="30"/>
    </location>
</feature>
<dbReference type="Proteomes" id="UP000646053">
    <property type="component" value="Unassembled WGS sequence"/>
</dbReference>
<reference evidence="4" key="1">
    <citation type="submission" date="2019-12" db="EMBL/GenBank/DDBJ databases">
        <title>High-Quality draft genome sequences of three cyanobacteria isolated from the limestone walls of the Old Cathedral of Coimbra.</title>
        <authorList>
            <person name="Tiago I."/>
            <person name="Soares F."/>
            <person name="Portugal A."/>
        </authorList>
    </citation>
    <scope>NUCLEOTIDE SEQUENCE</scope>
    <source>
        <strain evidence="4">A</strain>
    </source>
</reference>
<evidence type="ECO:0000256" key="3">
    <source>
        <dbReference type="SAM" id="Phobius"/>
    </source>
</evidence>
<evidence type="ECO:0000256" key="1">
    <source>
        <dbReference type="SAM" id="Coils"/>
    </source>
</evidence>
<sequence length="112" mass="11982">MSQQDNFSSGFFLGAIAGGIVGGVLGALLTRAADETTEEPLLTSESSSGKTLKARKRTLRASSEQNIELARQSLEDKIAQLNTAIDDVRQQLGNVNGRAIDPDRENSMTEDS</sequence>
<keyword evidence="1" id="KW-0175">Coiled coil</keyword>
<dbReference type="RefSeq" id="WP_162421779.1">
    <property type="nucleotide sequence ID" value="NZ_WVIE01000003.1"/>
</dbReference>
<keyword evidence="3" id="KW-0472">Membrane</keyword>
<evidence type="ECO:0008006" key="6">
    <source>
        <dbReference type="Google" id="ProtNLM"/>
    </source>
</evidence>
<evidence type="ECO:0000313" key="5">
    <source>
        <dbReference type="Proteomes" id="UP000646053"/>
    </source>
</evidence>
<protein>
    <recommendedName>
        <fullName evidence="6">Gas vesicle protein</fullName>
    </recommendedName>
</protein>
<evidence type="ECO:0000313" key="4">
    <source>
        <dbReference type="EMBL" id="NDJ16248.1"/>
    </source>
</evidence>
<dbReference type="AlphaFoldDB" id="A0A8J8CH00"/>
<feature type="region of interest" description="Disordered" evidence="2">
    <location>
        <begin position="93"/>
        <end position="112"/>
    </location>
</feature>
<feature type="compositionally biased region" description="Low complexity" evidence="2">
    <location>
        <begin position="39"/>
        <end position="48"/>
    </location>
</feature>
<feature type="compositionally biased region" description="Basic and acidic residues" evidence="2">
    <location>
        <begin position="100"/>
        <end position="112"/>
    </location>
</feature>
<keyword evidence="3" id="KW-1133">Transmembrane helix</keyword>
<feature type="region of interest" description="Disordered" evidence="2">
    <location>
        <begin position="35"/>
        <end position="58"/>
    </location>
</feature>
<name>A0A8J8CH00_9CYAN</name>
<keyword evidence="3" id="KW-0812">Transmembrane</keyword>
<feature type="coiled-coil region" evidence="1">
    <location>
        <begin position="64"/>
        <end position="91"/>
    </location>
</feature>
<keyword evidence="5" id="KW-1185">Reference proteome</keyword>
<gene>
    <name evidence="4" type="ORF">GS601_02910</name>
</gene>
<evidence type="ECO:0000256" key="2">
    <source>
        <dbReference type="SAM" id="MobiDB-lite"/>
    </source>
</evidence>